<protein>
    <submittedName>
        <fullName evidence="2">Uncharacterized protein</fullName>
    </submittedName>
</protein>
<keyword evidence="3" id="KW-1185">Reference proteome</keyword>
<gene>
    <name evidence="2" type="ORF">NEMVEDRAFT_v1g239340</name>
</gene>
<accession>A7RMB8</accession>
<dbReference type="HOGENOM" id="CLU_1196083_0_0_1"/>
<dbReference type="Proteomes" id="UP000001593">
    <property type="component" value="Unassembled WGS sequence"/>
</dbReference>
<dbReference type="EMBL" id="DS469519">
    <property type="protein sequence ID" value="EDO47574.1"/>
    <property type="molecule type" value="Genomic_DNA"/>
</dbReference>
<dbReference type="InParanoid" id="A7RMB8"/>
<reference evidence="2 3" key="1">
    <citation type="journal article" date="2007" name="Science">
        <title>Sea anemone genome reveals ancestral eumetazoan gene repertoire and genomic organization.</title>
        <authorList>
            <person name="Putnam N.H."/>
            <person name="Srivastava M."/>
            <person name="Hellsten U."/>
            <person name="Dirks B."/>
            <person name="Chapman J."/>
            <person name="Salamov A."/>
            <person name="Terry A."/>
            <person name="Shapiro H."/>
            <person name="Lindquist E."/>
            <person name="Kapitonov V.V."/>
            <person name="Jurka J."/>
            <person name="Genikhovich G."/>
            <person name="Grigoriev I.V."/>
            <person name="Lucas S.M."/>
            <person name="Steele R.E."/>
            <person name="Finnerty J.R."/>
            <person name="Technau U."/>
            <person name="Martindale M.Q."/>
            <person name="Rokhsar D.S."/>
        </authorList>
    </citation>
    <scope>NUCLEOTIDE SEQUENCE [LARGE SCALE GENOMIC DNA]</scope>
    <source>
        <strain evidence="3">CH2 X CH6</strain>
    </source>
</reference>
<name>A7RMB8_NEMVE</name>
<proteinExistence type="predicted"/>
<evidence type="ECO:0000313" key="2">
    <source>
        <dbReference type="EMBL" id="EDO47574.1"/>
    </source>
</evidence>
<feature type="region of interest" description="Disordered" evidence="1">
    <location>
        <begin position="65"/>
        <end position="88"/>
    </location>
</feature>
<dbReference type="AlphaFoldDB" id="A7RMB8"/>
<evidence type="ECO:0000256" key="1">
    <source>
        <dbReference type="SAM" id="MobiDB-lite"/>
    </source>
</evidence>
<sequence length="232" mass="26239">MASPDEAAALKRNVVHQTRLRLALRQLEKDKSVRIREMDKDTQVFMRRLDQINGIRTRASLPQLSEARRRATSAPARVATSAEQDEPSFVTRSATLQHRFEIRQKEGVKSPMSRTRNSPRETPRISTPCQTCSSTPGNLAVKKALKIPTIDFEHTTEKVNHHHKGVRFNLETSQTPRGRDTQMLAGSELRSDSPLIAQGTRLMKITNTQQHPTLSRRHTAPLRLNASPRSDN</sequence>
<organism evidence="2 3">
    <name type="scientific">Nematostella vectensis</name>
    <name type="common">Starlet sea anemone</name>
    <dbReference type="NCBI Taxonomy" id="45351"/>
    <lineage>
        <taxon>Eukaryota</taxon>
        <taxon>Metazoa</taxon>
        <taxon>Cnidaria</taxon>
        <taxon>Anthozoa</taxon>
        <taxon>Hexacorallia</taxon>
        <taxon>Actiniaria</taxon>
        <taxon>Edwardsiidae</taxon>
        <taxon>Nematostella</taxon>
    </lineage>
</organism>
<evidence type="ECO:0000313" key="3">
    <source>
        <dbReference type="Proteomes" id="UP000001593"/>
    </source>
</evidence>
<feature type="region of interest" description="Disordered" evidence="1">
    <location>
        <begin position="107"/>
        <end position="132"/>
    </location>
</feature>
<feature type="region of interest" description="Disordered" evidence="1">
    <location>
        <begin position="207"/>
        <end position="232"/>
    </location>
</feature>